<comment type="caution">
    <text evidence="1">The sequence shown here is derived from an EMBL/GenBank/DDBJ whole genome shotgun (WGS) entry which is preliminary data.</text>
</comment>
<reference evidence="2" key="1">
    <citation type="journal article" date="2019" name="Int. J. Syst. Evol. Microbiol.">
        <title>The Global Catalogue of Microorganisms (GCM) 10K type strain sequencing project: providing services to taxonomists for standard genome sequencing and annotation.</title>
        <authorList>
            <consortium name="The Broad Institute Genomics Platform"/>
            <consortium name="The Broad Institute Genome Sequencing Center for Infectious Disease"/>
            <person name="Wu L."/>
            <person name="Ma J."/>
        </authorList>
    </citation>
    <scope>NUCLEOTIDE SEQUENCE [LARGE SCALE GENOMIC DNA]</scope>
    <source>
        <strain evidence="2">CCUG 42722</strain>
    </source>
</reference>
<organism evidence="1 2">
    <name type="scientific">Promicromonospora alba</name>
    <dbReference type="NCBI Taxonomy" id="1616110"/>
    <lineage>
        <taxon>Bacteria</taxon>
        <taxon>Bacillati</taxon>
        <taxon>Actinomycetota</taxon>
        <taxon>Actinomycetes</taxon>
        <taxon>Micrococcales</taxon>
        <taxon>Promicromonosporaceae</taxon>
        <taxon>Promicromonospora</taxon>
    </lineage>
</organism>
<sequence>MTRTYEANVTREDGWWMIHVPEIDGLTQSRRLADAGQMARELVAVTLDTPLDDIDVHVTVERVAGLDVREVLDTVAAERAEAARLEADATSRARDLARALVADNVPLRDVGTILGVSHQRAHQLVSAA</sequence>
<gene>
    <name evidence="1" type="ORF">ACFO6V_20715</name>
</gene>
<name>A0ABV9HM05_9MICO</name>
<proteinExistence type="predicted"/>
<evidence type="ECO:0000313" key="1">
    <source>
        <dbReference type="EMBL" id="MFC4630681.1"/>
    </source>
</evidence>
<evidence type="ECO:0000313" key="2">
    <source>
        <dbReference type="Proteomes" id="UP001596011"/>
    </source>
</evidence>
<keyword evidence="2" id="KW-1185">Reference proteome</keyword>
<dbReference type="Proteomes" id="UP001596011">
    <property type="component" value="Unassembled WGS sequence"/>
</dbReference>
<dbReference type="RefSeq" id="WP_377138747.1">
    <property type="nucleotide sequence ID" value="NZ_JBHSFI010000006.1"/>
</dbReference>
<dbReference type="EMBL" id="JBHSFI010000006">
    <property type="protein sequence ID" value="MFC4630681.1"/>
    <property type="molecule type" value="Genomic_DNA"/>
</dbReference>
<protein>
    <submittedName>
        <fullName evidence="1">Type II toxin-antitoxin system HicB family antitoxin</fullName>
    </submittedName>
</protein>
<accession>A0ABV9HM05</accession>